<keyword evidence="5" id="KW-0190">Covalent protein-DNA linkage</keyword>
<dbReference type="SUPFAM" id="SSF143081">
    <property type="entry name" value="BB1717-like"/>
    <property type="match status" value="1"/>
</dbReference>
<dbReference type="Pfam" id="PF02586">
    <property type="entry name" value="SRAP"/>
    <property type="match status" value="1"/>
</dbReference>
<evidence type="ECO:0000256" key="1">
    <source>
        <dbReference type="ARBA" id="ARBA00008136"/>
    </source>
</evidence>
<evidence type="ECO:0000256" key="5">
    <source>
        <dbReference type="ARBA" id="ARBA00023124"/>
    </source>
</evidence>
<keyword evidence="3" id="KW-0227">DNA damage</keyword>
<evidence type="ECO:0000313" key="9">
    <source>
        <dbReference type="Proteomes" id="UP000030680"/>
    </source>
</evidence>
<comment type="similarity">
    <text evidence="1">Belongs to the SOS response-associated peptidase family.</text>
</comment>
<dbReference type="GO" id="GO:0016829">
    <property type="term" value="F:lyase activity"/>
    <property type="evidence" value="ECO:0007669"/>
    <property type="project" value="UniProtKB-KW"/>
</dbReference>
<name>M2WSZ3_GALSU</name>
<evidence type="ECO:0000256" key="7">
    <source>
        <dbReference type="ARBA" id="ARBA00023239"/>
    </source>
</evidence>
<keyword evidence="9" id="KW-1185">Reference proteome</keyword>
<protein>
    <recommendedName>
        <fullName evidence="10">Embryonic stem cell-specific 5-hydroxymethylcytosine-binding protein</fullName>
    </recommendedName>
</protein>
<dbReference type="PANTHER" id="PTHR13604">
    <property type="entry name" value="DC12-RELATED"/>
    <property type="match status" value="1"/>
</dbReference>
<evidence type="ECO:0000256" key="6">
    <source>
        <dbReference type="ARBA" id="ARBA00023125"/>
    </source>
</evidence>
<keyword evidence="6" id="KW-0238">DNA-binding</keyword>
<dbReference type="InterPro" id="IPR036590">
    <property type="entry name" value="SRAP-like"/>
</dbReference>
<sequence>MCGRFVFAFSKKELENISGTKSWINAEKYHTSYNVAPSTYVPIVRTFIPDQPKKEQLEVKEEPQEQDCDVLKTTFDMKRVLHVMKWGLQPFWSRNDANTAKSCINARSETLLGKSMFKIPLEAGGRGVLIANGFYEWQNVADEKRKSPYFVSEENGPLYMAVVYDLPKAKANKEDQFTIITVDASPSVAWLHDRMPALLKLDQLDEWLDVKRFSLKEAIAVLKPFDGDLKVQRASPLVNSVKNDGVELISYKRTREETNSITHQYSIENYFSSSSRNKRSKSTKE</sequence>
<dbReference type="Gramene" id="EME27010">
    <property type="protein sequence ID" value="EME27010"/>
    <property type="gene ID" value="Gasu_53500"/>
</dbReference>
<dbReference type="OMA" id="SYNKGPQ"/>
<reference evidence="9" key="1">
    <citation type="journal article" date="2013" name="Science">
        <title>Gene transfer from bacteria and archaea facilitated evolution of an extremophilic eukaryote.</title>
        <authorList>
            <person name="Schonknecht G."/>
            <person name="Chen W.H."/>
            <person name="Ternes C.M."/>
            <person name="Barbier G.G."/>
            <person name="Shrestha R.P."/>
            <person name="Stanke M."/>
            <person name="Brautigam A."/>
            <person name="Baker B.J."/>
            <person name="Banfield J.F."/>
            <person name="Garavito R.M."/>
            <person name="Carr K."/>
            <person name="Wilkerson C."/>
            <person name="Rensing S.A."/>
            <person name="Gagneul D."/>
            <person name="Dickenson N.E."/>
            <person name="Oesterhelt C."/>
            <person name="Lercher M.J."/>
            <person name="Weber A.P."/>
        </authorList>
    </citation>
    <scope>NUCLEOTIDE SEQUENCE [LARGE SCALE GENOMIC DNA]</scope>
    <source>
        <strain evidence="9">074W</strain>
    </source>
</reference>
<dbReference type="GO" id="GO:0003697">
    <property type="term" value="F:single-stranded DNA binding"/>
    <property type="evidence" value="ECO:0007669"/>
    <property type="project" value="InterPro"/>
</dbReference>
<dbReference type="Proteomes" id="UP000030680">
    <property type="component" value="Unassembled WGS sequence"/>
</dbReference>
<dbReference type="KEGG" id="gsl:Gasu_53500"/>
<dbReference type="GeneID" id="17085950"/>
<dbReference type="Gene3D" id="3.90.1680.10">
    <property type="entry name" value="SOS response associated peptidase-like"/>
    <property type="match status" value="1"/>
</dbReference>
<proteinExistence type="inferred from homology"/>
<dbReference type="STRING" id="130081.M2WSZ3"/>
<dbReference type="OrthoDB" id="2111841at2759"/>
<accession>M2WSZ3</accession>
<organism evidence="8 9">
    <name type="scientific">Galdieria sulphuraria</name>
    <name type="common">Red alga</name>
    <dbReference type="NCBI Taxonomy" id="130081"/>
    <lineage>
        <taxon>Eukaryota</taxon>
        <taxon>Rhodophyta</taxon>
        <taxon>Bangiophyceae</taxon>
        <taxon>Galdieriales</taxon>
        <taxon>Galdieriaceae</taxon>
        <taxon>Galdieria</taxon>
    </lineage>
</organism>
<dbReference type="EMBL" id="KB454538">
    <property type="protein sequence ID" value="EME27010.1"/>
    <property type="molecule type" value="Genomic_DNA"/>
</dbReference>
<evidence type="ECO:0000256" key="2">
    <source>
        <dbReference type="ARBA" id="ARBA00022670"/>
    </source>
</evidence>
<dbReference type="GO" id="GO:0006508">
    <property type="term" value="P:proteolysis"/>
    <property type="evidence" value="ECO:0007669"/>
    <property type="project" value="UniProtKB-KW"/>
</dbReference>
<dbReference type="GO" id="GO:0106300">
    <property type="term" value="P:protein-DNA covalent cross-linking repair"/>
    <property type="evidence" value="ECO:0007669"/>
    <property type="project" value="InterPro"/>
</dbReference>
<dbReference type="RefSeq" id="XP_005703530.1">
    <property type="nucleotide sequence ID" value="XM_005703473.1"/>
</dbReference>
<keyword evidence="4" id="KW-0378">Hydrolase</keyword>
<keyword evidence="7" id="KW-0456">Lyase</keyword>
<dbReference type="PANTHER" id="PTHR13604:SF0">
    <property type="entry name" value="ABASIC SITE PROCESSING PROTEIN HMCES"/>
    <property type="match status" value="1"/>
</dbReference>
<dbReference type="InterPro" id="IPR003738">
    <property type="entry name" value="SRAP"/>
</dbReference>
<dbReference type="AlphaFoldDB" id="M2WSZ3"/>
<keyword evidence="2" id="KW-0645">Protease</keyword>
<dbReference type="GO" id="GO:0008233">
    <property type="term" value="F:peptidase activity"/>
    <property type="evidence" value="ECO:0007669"/>
    <property type="project" value="UniProtKB-KW"/>
</dbReference>
<evidence type="ECO:0008006" key="10">
    <source>
        <dbReference type="Google" id="ProtNLM"/>
    </source>
</evidence>
<evidence type="ECO:0000256" key="4">
    <source>
        <dbReference type="ARBA" id="ARBA00022801"/>
    </source>
</evidence>
<evidence type="ECO:0000256" key="3">
    <source>
        <dbReference type="ARBA" id="ARBA00022763"/>
    </source>
</evidence>
<evidence type="ECO:0000313" key="8">
    <source>
        <dbReference type="EMBL" id="EME27010.1"/>
    </source>
</evidence>
<dbReference type="eggNOG" id="KOG2618">
    <property type="taxonomic scope" value="Eukaryota"/>
</dbReference>
<gene>
    <name evidence="8" type="ORF">Gasu_53500</name>
</gene>